<organism evidence="1 2">
    <name type="scientific">Streptomyces citrinus</name>
    <dbReference type="NCBI Taxonomy" id="3118173"/>
    <lineage>
        <taxon>Bacteria</taxon>
        <taxon>Bacillati</taxon>
        <taxon>Actinomycetota</taxon>
        <taxon>Actinomycetes</taxon>
        <taxon>Kitasatosporales</taxon>
        <taxon>Streptomycetaceae</taxon>
        <taxon>Streptomyces</taxon>
    </lineage>
</organism>
<sequence length="200" mass="20277">MKQKGAAWALIATSVPMFMVAIDNLVVTNALTTIADDLGTRQAGLQWVVNAYVLAFAGLLLAGAALGDRIGRRRVFLWGIGLFTAASAACALADSVGALVAARVVQGAGAAAVLPVSLTLAVASVGAARRPLAVGVWGGVNGLGIALGPMAGGLVTQGLDWHWIFGINVPIGLLALPLARWAIAESKGAPRPLDVPGSPW</sequence>
<name>A0ACD5AHB1_9ACTN</name>
<evidence type="ECO:0000313" key="1">
    <source>
        <dbReference type="EMBL" id="WWQ66612.1"/>
    </source>
</evidence>
<dbReference type="EMBL" id="CP146022">
    <property type="protein sequence ID" value="WWQ66612.1"/>
    <property type="molecule type" value="Genomic_DNA"/>
</dbReference>
<evidence type="ECO:0000313" key="2">
    <source>
        <dbReference type="Proteomes" id="UP001432251"/>
    </source>
</evidence>
<protein>
    <submittedName>
        <fullName evidence="1">MFS transporter</fullName>
    </submittedName>
</protein>
<gene>
    <name evidence="1" type="ORF">V2W30_26940</name>
</gene>
<keyword evidence="2" id="KW-1185">Reference proteome</keyword>
<dbReference type="Proteomes" id="UP001432251">
    <property type="component" value="Chromosome"/>
</dbReference>
<accession>A0ACD5AHB1</accession>
<reference evidence="1" key="1">
    <citation type="journal article" date="2025" name="Int. J. Syst. Evol. Microbiol.">
        <title>Streptomyces citrinus sp. nov., with yellow diffusible pigment.</title>
        <authorList>
            <person name="He Y."/>
            <person name="Yang E."/>
            <person name="Xu J."/>
            <person name="Sun Y."/>
            <person name="Sun L."/>
        </authorList>
    </citation>
    <scope>NUCLEOTIDE SEQUENCE</scope>
    <source>
        <strain evidence="1">Q6</strain>
    </source>
</reference>
<proteinExistence type="predicted"/>